<gene>
    <name evidence="1" type="ORF">BDFB_009830</name>
</gene>
<keyword evidence="2" id="KW-1185">Reference proteome</keyword>
<dbReference type="PANTHER" id="PTHR10974:SF9">
    <property type="entry name" value="DUF229 DOMAIN CONTAINING PROTEIN-RELATED"/>
    <property type="match status" value="1"/>
</dbReference>
<accession>A0A482W9S1</accession>
<evidence type="ECO:0000313" key="2">
    <source>
        <dbReference type="Proteomes" id="UP000292052"/>
    </source>
</evidence>
<dbReference type="OrthoDB" id="413313at2759"/>
<dbReference type="Gene3D" id="3.40.720.10">
    <property type="entry name" value="Alkaline Phosphatase, subunit A"/>
    <property type="match status" value="1"/>
</dbReference>
<sequence>MEPVNYINCNKTELLTYITKVNNSAILHIREDVISNYSPNGVNCCYSDVIREQWSECSDTKIKYFYLLNFLNVEIKLCFCSISELIIKASVREKLNTKNVKGISVLMVVIDSISRLNLIRTMPKTYQFLLDNHFIEMKGYNKIDDNTFPNFLAILAGFNLSQSMKICNPYEHNKLNECPMIWYNYRNLGYVTAYAEDYDTINTFCYGNKKGFIKSPTDYYLKSHVAAAEKLKIVKTSNMPFCTGPVSSGERILNLAKDFIETFRNYSSFGVFWMNTFSHNDINSPSMMDAKMEAFFRDLKESGFFEDRIVIFLSDHGVRSGKIRFTRSGWFEERMPVNMISVPRKFQEQFKTEYENLKKNSNKLTNTYDMYMTLQHILTLSELPYDIQRSAACPKCLSLFQEIPANRSCEDAAIPPWWCTCAGFFLPVDSNHEYVKNATKFCPREKYPRGFNHSVERVISSSISEINTHDGSRYLYIAFRTIESSDFLMTVKFKDFIDNSSIFYVQ</sequence>
<comment type="caution">
    <text evidence="1">The sequence shown here is derived from an EMBL/GenBank/DDBJ whole genome shotgun (WGS) entry which is preliminary data.</text>
</comment>
<protein>
    <submittedName>
        <fullName evidence="1">DUF229 domain containing protein</fullName>
    </submittedName>
</protein>
<dbReference type="Proteomes" id="UP000292052">
    <property type="component" value="Unassembled WGS sequence"/>
</dbReference>
<dbReference type="AlphaFoldDB" id="A0A482W9S1"/>
<reference evidence="1 2" key="1">
    <citation type="submission" date="2017-03" db="EMBL/GenBank/DDBJ databases">
        <title>Genome of the blue death feigning beetle - Asbolus verrucosus.</title>
        <authorList>
            <person name="Rider S.D."/>
        </authorList>
    </citation>
    <scope>NUCLEOTIDE SEQUENCE [LARGE SCALE GENOMIC DNA]</scope>
    <source>
        <strain evidence="1">Butters</strain>
        <tissue evidence="1">Head and leg muscle</tissue>
    </source>
</reference>
<dbReference type="InterPro" id="IPR004245">
    <property type="entry name" value="DUF229"/>
</dbReference>
<dbReference type="SUPFAM" id="SSF53649">
    <property type="entry name" value="Alkaline phosphatase-like"/>
    <property type="match status" value="1"/>
</dbReference>
<dbReference type="CDD" id="cd16021">
    <property type="entry name" value="ALP_like"/>
    <property type="match status" value="1"/>
</dbReference>
<dbReference type="InterPro" id="IPR017850">
    <property type="entry name" value="Alkaline_phosphatase_core_sf"/>
</dbReference>
<dbReference type="FunFam" id="3.40.720.10:FF:000017">
    <property type="entry name" value="Predicted protein"/>
    <property type="match status" value="1"/>
</dbReference>
<name>A0A482W9S1_ASBVE</name>
<proteinExistence type="predicted"/>
<evidence type="ECO:0000313" key="1">
    <source>
        <dbReference type="EMBL" id="RZC41896.1"/>
    </source>
</evidence>
<dbReference type="EMBL" id="QDEB01013208">
    <property type="protein sequence ID" value="RZC41896.1"/>
    <property type="molecule type" value="Genomic_DNA"/>
</dbReference>
<dbReference type="STRING" id="1661398.A0A482W9S1"/>
<dbReference type="PANTHER" id="PTHR10974">
    <property type="entry name" value="FI08016P-RELATED"/>
    <property type="match status" value="1"/>
</dbReference>
<dbReference type="Pfam" id="PF02995">
    <property type="entry name" value="DUF229"/>
    <property type="match status" value="1"/>
</dbReference>
<organism evidence="1 2">
    <name type="scientific">Asbolus verrucosus</name>
    <name type="common">Desert ironclad beetle</name>
    <dbReference type="NCBI Taxonomy" id="1661398"/>
    <lineage>
        <taxon>Eukaryota</taxon>
        <taxon>Metazoa</taxon>
        <taxon>Ecdysozoa</taxon>
        <taxon>Arthropoda</taxon>
        <taxon>Hexapoda</taxon>
        <taxon>Insecta</taxon>
        <taxon>Pterygota</taxon>
        <taxon>Neoptera</taxon>
        <taxon>Endopterygota</taxon>
        <taxon>Coleoptera</taxon>
        <taxon>Polyphaga</taxon>
        <taxon>Cucujiformia</taxon>
        <taxon>Tenebrionidae</taxon>
        <taxon>Pimeliinae</taxon>
        <taxon>Asbolus</taxon>
    </lineage>
</organism>
<dbReference type="GO" id="GO:0005615">
    <property type="term" value="C:extracellular space"/>
    <property type="evidence" value="ECO:0007669"/>
    <property type="project" value="TreeGrafter"/>
</dbReference>